<evidence type="ECO:0000256" key="2">
    <source>
        <dbReference type="ARBA" id="ARBA00022803"/>
    </source>
</evidence>
<dbReference type="AlphaFoldDB" id="A0A0D7B8G8"/>
<organism evidence="4 5">
    <name type="scientific">Cylindrobasidium torrendii FP15055 ss-10</name>
    <dbReference type="NCBI Taxonomy" id="1314674"/>
    <lineage>
        <taxon>Eukaryota</taxon>
        <taxon>Fungi</taxon>
        <taxon>Dikarya</taxon>
        <taxon>Basidiomycota</taxon>
        <taxon>Agaricomycotina</taxon>
        <taxon>Agaricomycetes</taxon>
        <taxon>Agaricomycetidae</taxon>
        <taxon>Agaricales</taxon>
        <taxon>Marasmiineae</taxon>
        <taxon>Physalacriaceae</taxon>
        <taxon>Cylindrobasidium</taxon>
    </lineage>
</organism>
<feature type="region of interest" description="Disordered" evidence="3">
    <location>
        <begin position="1"/>
        <end position="28"/>
    </location>
</feature>
<accession>A0A0D7B8G8</accession>
<dbReference type="PANTHER" id="PTHR22904">
    <property type="entry name" value="TPR REPEAT CONTAINING PROTEIN"/>
    <property type="match status" value="1"/>
</dbReference>
<dbReference type="GO" id="GO:0051879">
    <property type="term" value="F:Hsp90 protein binding"/>
    <property type="evidence" value="ECO:0007669"/>
    <property type="project" value="TreeGrafter"/>
</dbReference>
<dbReference type="Gene3D" id="1.25.40.10">
    <property type="entry name" value="Tetratricopeptide repeat domain"/>
    <property type="match status" value="1"/>
</dbReference>
<dbReference type="OrthoDB" id="433738at2759"/>
<evidence type="ECO:0000313" key="4">
    <source>
        <dbReference type="EMBL" id="KIY65811.1"/>
    </source>
</evidence>
<evidence type="ECO:0000256" key="3">
    <source>
        <dbReference type="SAM" id="MobiDB-lite"/>
    </source>
</evidence>
<evidence type="ECO:0000256" key="1">
    <source>
        <dbReference type="ARBA" id="ARBA00022737"/>
    </source>
</evidence>
<dbReference type="Proteomes" id="UP000054007">
    <property type="component" value="Unassembled WGS sequence"/>
</dbReference>
<dbReference type="STRING" id="1314674.A0A0D7B8G8"/>
<name>A0A0D7B8G8_9AGAR</name>
<dbReference type="EMBL" id="KN880576">
    <property type="protein sequence ID" value="KIY65811.1"/>
    <property type="molecule type" value="Genomic_DNA"/>
</dbReference>
<dbReference type="InterPro" id="IPR011990">
    <property type="entry name" value="TPR-like_helical_dom_sf"/>
</dbReference>
<dbReference type="SUPFAM" id="SSF48452">
    <property type="entry name" value="TPR-like"/>
    <property type="match status" value="1"/>
</dbReference>
<keyword evidence="5" id="KW-1185">Reference proteome</keyword>
<dbReference type="SMART" id="SM00028">
    <property type="entry name" value="TPR"/>
    <property type="match status" value="3"/>
</dbReference>
<feature type="compositionally biased region" description="Polar residues" evidence="3">
    <location>
        <begin position="1"/>
        <end position="10"/>
    </location>
</feature>
<proteinExistence type="predicted"/>
<sequence>MAQPQPSQPQIRAVPPQMQQRQGPPPPDPVIQAAIDAQYVPVDLDLADGGVIRCNKHKQVVCQECNADYLRLTMLSTILTANPNLHVPPPPNVQNKNLSMQVNKVKEEGNVAFKAGNNQQALVLYTNALRLAMQRTPWESHKLMQEELSAILSNRSAVFEKFQDYINALSDADMVVAIRRDWVKGHSRRAKALKGLGKIDEALDAVETGLAFETENKEMLDFRKELVNLKNSLVTST</sequence>
<reference evidence="4 5" key="1">
    <citation type="journal article" date="2015" name="Fungal Genet. Biol.">
        <title>Evolution of novel wood decay mechanisms in Agaricales revealed by the genome sequences of Fistulina hepatica and Cylindrobasidium torrendii.</title>
        <authorList>
            <person name="Floudas D."/>
            <person name="Held B.W."/>
            <person name="Riley R."/>
            <person name="Nagy L.G."/>
            <person name="Koehler G."/>
            <person name="Ransdell A.S."/>
            <person name="Younus H."/>
            <person name="Chow J."/>
            <person name="Chiniquy J."/>
            <person name="Lipzen A."/>
            <person name="Tritt A."/>
            <person name="Sun H."/>
            <person name="Haridas S."/>
            <person name="LaButti K."/>
            <person name="Ohm R.A."/>
            <person name="Kues U."/>
            <person name="Blanchette R.A."/>
            <person name="Grigoriev I.V."/>
            <person name="Minto R.E."/>
            <person name="Hibbett D.S."/>
        </authorList>
    </citation>
    <scope>NUCLEOTIDE SEQUENCE [LARGE SCALE GENOMIC DNA]</scope>
    <source>
        <strain evidence="4 5">FP15055 ss-10</strain>
    </source>
</reference>
<gene>
    <name evidence="4" type="ORF">CYLTODRAFT_399825</name>
</gene>
<dbReference type="InterPro" id="IPR019734">
    <property type="entry name" value="TPR_rpt"/>
</dbReference>
<keyword evidence="2" id="KW-0802">TPR repeat</keyword>
<dbReference type="PANTHER" id="PTHR22904:SF523">
    <property type="entry name" value="STRESS-INDUCED-PHOSPHOPROTEIN 1"/>
    <property type="match status" value="1"/>
</dbReference>
<evidence type="ECO:0000313" key="5">
    <source>
        <dbReference type="Proteomes" id="UP000054007"/>
    </source>
</evidence>
<keyword evidence="1" id="KW-0677">Repeat</keyword>
<protein>
    <submittedName>
        <fullName evidence="4">TPR-like protein</fullName>
    </submittedName>
</protein>